<dbReference type="CDD" id="cd02966">
    <property type="entry name" value="TlpA_like_family"/>
    <property type="match status" value="1"/>
</dbReference>
<dbReference type="PROSITE" id="PS00194">
    <property type="entry name" value="THIOREDOXIN_1"/>
    <property type="match status" value="1"/>
</dbReference>
<proteinExistence type="predicted"/>
<dbReference type="InterPro" id="IPR013740">
    <property type="entry name" value="Redoxin"/>
</dbReference>
<dbReference type="AlphaFoldDB" id="A0A7W9L3V8"/>
<evidence type="ECO:0000313" key="7">
    <source>
        <dbReference type="Proteomes" id="UP000523821"/>
    </source>
</evidence>
<dbReference type="GO" id="GO:0015036">
    <property type="term" value="F:disulfide oxidoreductase activity"/>
    <property type="evidence" value="ECO:0007669"/>
    <property type="project" value="UniProtKB-ARBA"/>
</dbReference>
<dbReference type="Gene3D" id="3.40.30.10">
    <property type="entry name" value="Glutaredoxin"/>
    <property type="match status" value="1"/>
</dbReference>
<dbReference type="Pfam" id="PF08534">
    <property type="entry name" value="Redoxin"/>
    <property type="match status" value="1"/>
</dbReference>
<evidence type="ECO:0000259" key="5">
    <source>
        <dbReference type="PROSITE" id="PS51352"/>
    </source>
</evidence>
<sequence>MDETRAPGKRRRTFVILALAAVAGIGAGVAGVYVTREDAGNGAETVAAAPEAACPLAKERAEGLKPLATGEVAAFQVAETPQRLTDLAFETPAGQKLTLADFAGRTVLLNLWATWCAPCRKEMPALDALEKAEGSEKFEVVTVSIDTGDPKKPDTFLDEIGVAALVRYRDPTTGVFGALKSRGMALGLPTSIIVDPDGCSVGVMSGPAEWDAPEAVALIRAVAGPPPEDEIEDVPPSLDGPEDF</sequence>
<keyword evidence="6" id="KW-0413">Isomerase</keyword>
<dbReference type="RefSeq" id="WP_183858388.1">
    <property type="nucleotide sequence ID" value="NZ_JACHOO010000011.1"/>
</dbReference>
<dbReference type="PROSITE" id="PS51352">
    <property type="entry name" value="THIOREDOXIN_2"/>
    <property type="match status" value="1"/>
</dbReference>
<keyword evidence="3" id="KW-0676">Redox-active center</keyword>
<dbReference type="InterPro" id="IPR013766">
    <property type="entry name" value="Thioredoxin_domain"/>
</dbReference>
<dbReference type="Proteomes" id="UP000523821">
    <property type="component" value="Unassembled WGS sequence"/>
</dbReference>
<dbReference type="GO" id="GO:0016853">
    <property type="term" value="F:isomerase activity"/>
    <property type="evidence" value="ECO:0007669"/>
    <property type="project" value="UniProtKB-KW"/>
</dbReference>
<dbReference type="NCBIfam" id="NF047696">
    <property type="entry name" value="ThlDiSintTplARhiz"/>
    <property type="match status" value="1"/>
</dbReference>
<evidence type="ECO:0000256" key="3">
    <source>
        <dbReference type="ARBA" id="ARBA00023284"/>
    </source>
</evidence>
<comment type="caution">
    <text evidence="6">The sequence shown here is derived from an EMBL/GenBank/DDBJ whole genome shotgun (WGS) entry which is preliminary data.</text>
</comment>
<evidence type="ECO:0000313" key="6">
    <source>
        <dbReference type="EMBL" id="MBB5754956.1"/>
    </source>
</evidence>
<evidence type="ECO:0000256" key="2">
    <source>
        <dbReference type="ARBA" id="ARBA00022748"/>
    </source>
</evidence>
<keyword evidence="2" id="KW-0201">Cytochrome c-type biogenesis</keyword>
<dbReference type="InterPro" id="IPR050553">
    <property type="entry name" value="Thioredoxin_ResA/DsbE_sf"/>
</dbReference>
<keyword evidence="7" id="KW-1185">Reference proteome</keyword>
<dbReference type="InterPro" id="IPR036249">
    <property type="entry name" value="Thioredoxin-like_sf"/>
</dbReference>
<comment type="subcellular location">
    <subcellularLocation>
        <location evidence="1">Cell envelope</location>
    </subcellularLocation>
</comment>
<accession>A0A7W9L3V8</accession>
<dbReference type="SUPFAM" id="SSF52833">
    <property type="entry name" value="Thioredoxin-like"/>
    <property type="match status" value="1"/>
</dbReference>
<reference evidence="6 7" key="1">
    <citation type="submission" date="2020-08" db="EMBL/GenBank/DDBJ databases">
        <title>Genomic Encyclopedia of Type Strains, Phase IV (KMG-IV): sequencing the most valuable type-strain genomes for metagenomic binning, comparative biology and taxonomic classification.</title>
        <authorList>
            <person name="Goeker M."/>
        </authorList>
    </citation>
    <scope>NUCLEOTIDE SEQUENCE [LARGE SCALE GENOMIC DNA]</scope>
    <source>
        <strain evidence="6 7">DSM 16268</strain>
    </source>
</reference>
<name>A0A7W9L3V8_9HYPH</name>
<dbReference type="EMBL" id="JACHOO010000011">
    <property type="protein sequence ID" value="MBB5754956.1"/>
    <property type="molecule type" value="Genomic_DNA"/>
</dbReference>
<feature type="region of interest" description="Disordered" evidence="4">
    <location>
        <begin position="224"/>
        <end position="244"/>
    </location>
</feature>
<dbReference type="GO" id="GO:0017004">
    <property type="term" value="P:cytochrome complex assembly"/>
    <property type="evidence" value="ECO:0007669"/>
    <property type="project" value="UniProtKB-KW"/>
</dbReference>
<evidence type="ECO:0000256" key="4">
    <source>
        <dbReference type="SAM" id="MobiDB-lite"/>
    </source>
</evidence>
<protein>
    <submittedName>
        <fullName evidence="6">Thiol-disulfide isomerase/thioredoxin</fullName>
    </submittedName>
</protein>
<evidence type="ECO:0000256" key="1">
    <source>
        <dbReference type="ARBA" id="ARBA00004196"/>
    </source>
</evidence>
<dbReference type="PANTHER" id="PTHR42852:SF17">
    <property type="entry name" value="THIOREDOXIN-LIKE PROTEIN HI_1115"/>
    <property type="match status" value="1"/>
</dbReference>
<feature type="domain" description="Thioredoxin" evidence="5">
    <location>
        <begin position="78"/>
        <end position="224"/>
    </location>
</feature>
<organism evidence="6 7">
    <name type="scientific">Prosthecomicrobium pneumaticum</name>
    <dbReference type="NCBI Taxonomy" id="81895"/>
    <lineage>
        <taxon>Bacteria</taxon>
        <taxon>Pseudomonadati</taxon>
        <taxon>Pseudomonadota</taxon>
        <taxon>Alphaproteobacteria</taxon>
        <taxon>Hyphomicrobiales</taxon>
        <taxon>Kaistiaceae</taxon>
        <taxon>Prosthecomicrobium</taxon>
    </lineage>
</organism>
<dbReference type="GO" id="GO:0030313">
    <property type="term" value="C:cell envelope"/>
    <property type="evidence" value="ECO:0007669"/>
    <property type="project" value="UniProtKB-SubCell"/>
</dbReference>
<dbReference type="PANTHER" id="PTHR42852">
    <property type="entry name" value="THIOL:DISULFIDE INTERCHANGE PROTEIN DSBE"/>
    <property type="match status" value="1"/>
</dbReference>
<dbReference type="InterPro" id="IPR017937">
    <property type="entry name" value="Thioredoxin_CS"/>
</dbReference>
<gene>
    <name evidence="6" type="ORF">GGQ63_004053</name>
</gene>